<evidence type="ECO:0000313" key="19">
    <source>
        <dbReference type="EMBL" id="XCN74505.1"/>
    </source>
</evidence>
<keyword evidence="5 16" id="KW-0378">Hydrolase</keyword>
<proteinExistence type="inferred from homology"/>
<gene>
    <name evidence="19" type="primary">recB</name>
    <name evidence="19" type="ORF">Q3M24_07090</name>
</gene>
<dbReference type="Gene3D" id="1.10.486.10">
    <property type="entry name" value="PCRA, domain 4"/>
    <property type="match status" value="1"/>
</dbReference>
<keyword evidence="11" id="KW-0234">DNA repair</keyword>
<dbReference type="GO" id="GO:0005524">
    <property type="term" value="F:ATP binding"/>
    <property type="evidence" value="ECO:0007669"/>
    <property type="project" value="UniProtKB-UniRule"/>
</dbReference>
<dbReference type="CDD" id="cd22352">
    <property type="entry name" value="RecB_C-like"/>
    <property type="match status" value="1"/>
</dbReference>
<accession>A0AAU8LZG2</accession>
<keyword evidence="6 16" id="KW-0347">Helicase</keyword>
<keyword evidence="2" id="KW-0479">Metal-binding</keyword>
<evidence type="ECO:0000256" key="11">
    <source>
        <dbReference type="ARBA" id="ARBA00023204"/>
    </source>
</evidence>
<dbReference type="InterPro" id="IPR038726">
    <property type="entry name" value="PDDEXK_AddAB-type"/>
</dbReference>
<keyword evidence="9" id="KW-0460">Magnesium</keyword>
<dbReference type="InterPro" id="IPR011335">
    <property type="entry name" value="Restrct_endonuc-II-like"/>
</dbReference>
<evidence type="ECO:0000256" key="2">
    <source>
        <dbReference type="ARBA" id="ARBA00022723"/>
    </source>
</evidence>
<evidence type="ECO:0000256" key="9">
    <source>
        <dbReference type="ARBA" id="ARBA00022842"/>
    </source>
</evidence>
<dbReference type="SUPFAM" id="SSF52980">
    <property type="entry name" value="Restriction endonuclease-like"/>
    <property type="match status" value="1"/>
</dbReference>
<dbReference type="SUPFAM" id="SSF52540">
    <property type="entry name" value="P-loop containing nucleoside triphosphate hydrolases"/>
    <property type="match status" value="1"/>
</dbReference>
<feature type="binding site" evidence="16">
    <location>
        <begin position="19"/>
        <end position="26"/>
    </location>
    <ligand>
        <name>ATP</name>
        <dbReference type="ChEBI" id="CHEBI:30616"/>
    </ligand>
</feature>
<dbReference type="InterPro" id="IPR014017">
    <property type="entry name" value="DNA_helicase_UvrD-like_C"/>
</dbReference>
<evidence type="ECO:0000256" key="8">
    <source>
        <dbReference type="ARBA" id="ARBA00022840"/>
    </source>
</evidence>
<evidence type="ECO:0000259" key="17">
    <source>
        <dbReference type="PROSITE" id="PS51198"/>
    </source>
</evidence>
<dbReference type="Gene3D" id="3.40.50.300">
    <property type="entry name" value="P-loop containing nucleotide triphosphate hydrolases"/>
    <property type="match status" value="2"/>
</dbReference>
<feature type="domain" description="UvrD-like helicase ATP-binding" evidence="17">
    <location>
        <begin position="1"/>
        <end position="468"/>
    </location>
</feature>
<dbReference type="GO" id="GO:0003677">
    <property type="term" value="F:DNA binding"/>
    <property type="evidence" value="ECO:0007669"/>
    <property type="project" value="UniProtKB-KW"/>
</dbReference>
<dbReference type="EC" id="5.6.2.4" evidence="14"/>
<keyword evidence="10" id="KW-0238">DNA-binding</keyword>
<keyword evidence="4" id="KW-0227">DNA damage</keyword>
<reference evidence="19" key="2">
    <citation type="submission" date="2024-06" db="EMBL/GenBank/DDBJ databases">
        <authorList>
            <person name="Plum-Jensen L.E."/>
            <person name="Schramm A."/>
            <person name="Marshall I.P.G."/>
        </authorList>
    </citation>
    <scope>NUCLEOTIDE SEQUENCE</scope>
    <source>
        <strain evidence="19">Rat1</strain>
    </source>
</reference>
<dbReference type="PANTHER" id="PTHR11070:SF23">
    <property type="entry name" value="RECBCD ENZYME SUBUNIT RECB"/>
    <property type="match status" value="1"/>
</dbReference>
<evidence type="ECO:0000256" key="10">
    <source>
        <dbReference type="ARBA" id="ARBA00023125"/>
    </source>
</evidence>
<evidence type="ECO:0000256" key="1">
    <source>
        <dbReference type="ARBA" id="ARBA00022722"/>
    </source>
</evidence>
<dbReference type="PROSITE" id="PS51217">
    <property type="entry name" value="UVRD_HELICASE_CTER"/>
    <property type="match status" value="1"/>
</dbReference>
<evidence type="ECO:0000256" key="6">
    <source>
        <dbReference type="ARBA" id="ARBA00022806"/>
    </source>
</evidence>
<evidence type="ECO:0000256" key="3">
    <source>
        <dbReference type="ARBA" id="ARBA00022741"/>
    </source>
</evidence>
<name>A0AAU8LZG2_9BACT</name>
<keyword evidence="7" id="KW-0269">Exonuclease</keyword>
<keyword evidence="1" id="KW-0540">Nuclease</keyword>
<evidence type="ECO:0000259" key="18">
    <source>
        <dbReference type="PROSITE" id="PS51217"/>
    </source>
</evidence>
<dbReference type="EMBL" id="CP159373">
    <property type="protein sequence ID" value="XCN74505.1"/>
    <property type="molecule type" value="Genomic_DNA"/>
</dbReference>
<evidence type="ECO:0000256" key="12">
    <source>
        <dbReference type="ARBA" id="ARBA00023235"/>
    </source>
</evidence>
<dbReference type="PANTHER" id="PTHR11070">
    <property type="entry name" value="UVRD / RECB / PCRA DNA HELICASE FAMILY MEMBER"/>
    <property type="match status" value="1"/>
</dbReference>
<dbReference type="GO" id="GO:0046872">
    <property type="term" value="F:metal ion binding"/>
    <property type="evidence" value="ECO:0007669"/>
    <property type="project" value="UniProtKB-KW"/>
</dbReference>
<feature type="domain" description="UvrD-like helicase C-terminal" evidence="18">
    <location>
        <begin position="499"/>
        <end position="767"/>
    </location>
</feature>
<evidence type="ECO:0000256" key="4">
    <source>
        <dbReference type="ARBA" id="ARBA00022763"/>
    </source>
</evidence>
<evidence type="ECO:0000256" key="14">
    <source>
        <dbReference type="ARBA" id="ARBA00034808"/>
    </source>
</evidence>
<evidence type="ECO:0000256" key="15">
    <source>
        <dbReference type="ARBA" id="ARBA00048988"/>
    </source>
</evidence>
<dbReference type="InterPro" id="IPR011604">
    <property type="entry name" value="PDDEXK-like_dom_sf"/>
</dbReference>
<dbReference type="HAMAP" id="MF_01485">
    <property type="entry name" value="RecB"/>
    <property type="match status" value="1"/>
</dbReference>
<dbReference type="GO" id="GO:0009338">
    <property type="term" value="C:exodeoxyribonuclease V complex"/>
    <property type="evidence" value="ECO:0007669"/>
    <property type="project" value="TreeGrafter"/>
</dbReference>
<dbReference type="GO" id="GO:0005829">
    <property type="term" value="C:cytosol"/>
    <property type="evidence" value="ECO:0007669"/>
    <property type="project" value="TreeGrafter"/>
</dbReference>
<evidence type="ECO:0000256" key="13">
    <source>
        <dbReference type="ARBA" id="ARBA00034617"/>
    </source>
</evidence>
<evidence type="ECO:0000256" key="5">
    <source>
        <dbReference type="ARBA" id="ARBA00022801"/>
    </source>
</evidence>
<sequence>MRPLHPLTLNLHGQILIEASAGTGKTYTIALLFLRLLLERGLSVDEILVVTFTKAATEELRGRIRQRIRDALDVLEGQGPDDPLLRELLDNATAAIAENRARILLGDALTRMDEAAIYTIHGFCQRMLQDHAFESGAPFAMEFLESEQLLRKRIMEDFWRKRFYPASEAEAAWVASLWQTPEELLAGLGGHLGRQDLECIPAVTEEAVAEQAESLAALFSRVQEQWQADGEVIAELLRENKRLSRDKSKGYGQPRLDTALDALNEFLAAEQMPWLMQAELELFTHSKVQSSLKKTGKAEPPEHPFFTLFEELYQAHQQLSKARRILVLRQARTWLEDELARRKQAQDQLSFDDLLTRLEAALQGKGGQRLAGRISKRFPIIMVDEFQDTDPLQYRIFAAVHRATEGIAGPDIETGALTEQKRSGLFLIGDPKQAIYSFRGADIFTYIQARQDTLPENRLTMTTNYRSATPMVAAVNRLFQHEAPFLFAKDAIDFPEVEAAGLADKKQFIVEEGSPAPLTCLLLPEGDKGKALSKGAAEEMAARFCAHEIADLLVAGQANKARLGEQPLSAGDIAVLVRTHAEADLVRKELSALSITSVSLSQQSVFAGKEARQLLTVMTALNDLSDAALVRTALVTELFGYTAERLDRLRNDEQEWEEVMQGMIEYRRIWQQQGVIPMLQKLLKEQQTVSRLHAAPTGERMLTNFLHLAELLQAESRHRSGAHGANALLRWFSDQMQSPEKHAENQQLRLESDENLVKIVTIHKSKGMEYPVVFLPFLWAARPCSPKRPLAFHRPDQPDQLCLDLGSGKEEHFALAEKERLAEDLRLLYVAVTRARACCFFCWGRVSKMEDSALCYLLHGGLPDAEQLLPELEGLNEDNDLLKYKPFPEHFLPAKLNATDNETQLVSASFTGQIDTRWQLTSYSGLIASVHEAPELARPEPERPDYDEATVNDAVKESRLLDSPVQDAFTFPKGAAAGTCLHAILEQISFTDPRTHEAVVTAELARAGFDRSWVPVVGAWMGDVLQTPFTVGEEGEFSSLSTLEEQDRVNEMAFYFPLSGMRLGRFNQVLEEFSYPPLPNQHEVLEGLMVGFIDLVFSVAGRYYLADYKSNYLGDQPADYQQAQLQQAMLEHRYDLQYLLYTLALHRFLRGRIKGYAYDWHFGGAVYFFLRGMHPDYTAGTGIFAARPPLALIEALDQVMGQMEKEKGTDLFLEAVT</sequence>
<organism evidence="19">
    <name type="scientific">Candidatus Electrothrix aestuarii</name>
    <dbReference type="NCBI Taxonomy" id="3062594"/>
    <lineage>
        <taxon>Bacteria</taxon>
        <taxon>Pseudomonadati</taxon>
        <taxon>Thermodesulfobacteriota</taxon>
        <taxon>Desulfobulbia</taxon>
        <taxon>Desulfobulbales</taxon>
        <taxon>Desulfobulbaceae</taxon>
        <taxon>Candidatus Electrothrix</taxon>
    </lineage>
</organism>
<dbReference type="GO" id="GO:0000725">
    <property type="term" value="P:recombinational repair"/>
    <property type="evidence" value="ECO:0007669"/>
    <property type="project" value="TreeGrafter"/>
</dbReference>
<evidence type="ECO:0000256" key="16">
    <source>
        <dbReference type="PROSITE-ProRule" id="PRU00560"/>
    </source>
</evidence>
<comment type="catalytic activity">
    <reaction evidence="13">
        <text>Couples ATP hydrolysis with the unwinding of duplex DNA by translocating in the 3'-5' direction.</text>
        <dbReference type="EC" id="5.6.2.4"/>
    </reaction>
</comment>
<dbReference type="InterPro" id="IPR027417">
    <property type="entry name" value="P-loop_NTPase"/>
</dbReference>
<keyword evidence="8 16" id="KW-0067">ATP-binding</keyword>
<protein>
    <recommendedName>
        <fullName evidence="14">DNA 3'-5' helicase</fullName>
        <ecNumber evidence="14">5.6.2.4</ecNumber>
    </recommendedName>
</protein>
<dbReference type="Gene3D" id="1.10.3170.10">
    <property type="entry name" value="Recbcd, chain B, domain 2"/>
    <property type="match status" value="1"/>
</dbReference>
<dbReference type="InterPro" id="IPR014016">
    <property type="entry name" value="UvrD-like_ATP-bd"/>
</dbReference>
<dbReference type="PROSITE" id="PS51198">
    <property type="entry name" value="UVRD_HELICASE_ATP_BIND"/>
    <property type="match status" value="1"/>
</dbReference>
<keyword evidence="12" id="KW-0413">Isomerase</keyword>
<evidence type="ECO:0000256" key="7">
    <source>
        <dbReference type="ARBA" id="ARBA00022839"/>
    </source>
</evidence>
<keyword evidence="3 16" id="KW-0547">Nucleotide-binding</keyword>
<dbReference type="AlphaFoldDB" id="A0AAU8LZG2"/>
<dbReference type="GO" id="GO:0008854">
    <property type="term" value="F:exodeoxyribonuclease V activity"/>
    <property type="evidence" value="ECO:0007669"/>
    <property type="project" value="InterPro"/>
</dbReference>
<dbReference type="Pfam" id="PF12705">
    <property type="entry name" value="PDDEXK_1"/>
    <property type="match status" value="1"/>
</dbReference>
<dbReference type="Pfam" id="PF13361">
    <property type="entry name" value="UvrD_C"/>
    <property type="match status" value="1"/>
</dbReference>
<dbReference type="Pfam" id="PF00580">
    <property type="entry name" value="UvrD-helicase"/>
    <property type="match status" value="1"/>
</dbReference>
<dbReference type="GO" id="GO:0043138">
    <property type="term" value="F:3'-5' DNA helicase activity"/>
    <property type="evidence" value="ECO:0007669"/>
    <property type="project" value="UniProtKB-EC"/>
</dbReference>
<dbReference type="Gene3D" id="3.90.320.10">
    <property type="match status" value="1"/>
</dbReference>
<dbReference type="InterPro" id="IPR000212">
    <property type="entry name" value="DNA_helicase_UvrD/REP"/>
</dbReference>
<dbReference type="InterPro" id="IPR004586">
    <property type="entry name" value="RecB"/>
</dbReference>
<reference evidence="19" key="1">
    <citation type="journal article" date="2024" name="Syst. Appl. Microbiol.">
        <title>First single-strain enrichments of Electrothrix cable bacteria, description of E. aestuarii sp. nov. and E. rattekaaiensis sp. nov., and proposal of a cable bacteria taxonomy following the rules of the SeqCode.</title>
        <authorList>
            <person name="Plum-Jensen L.E."/>
            <person name="Schramm A."/>
            <person name="Marshall I.P.G."/>
        </authorList>
    </citation>
    <scope>NUCLEOTIDE SEQUENCE</scope>
    <source>
        <strain evidence="19">Rat1</strain>
    </source>
</reference>
<dbReference type="NCBIfam" id="TIGR00609">
    <property type="entry name" value="recB"/>
    <property type="match status" value="1"/>
</dbReference>
<dbReference type="KEGG" id="eaj:Q3M24_07090"/>
<comment type="catalytic activity">
    <reaction evidence="15">
        <text>ATP + H2O = ADP + phosphate + H(+)</text>
        <dbReference type="Rhea" id="RHEA:13065"/>
        <dbReference type="ChEBI" id="CHEBI:15377"/>
        <dbReference type="ChEBI" id="CHEBI:15378"/>
        <dbReference type="ChEBI" id="CHEBI:30616"/>
        <dbReference type="ChEBI" id="CHEBI:43474"/>
        <dbReference type="ChEBI" id="CHEBI:456216"/>
        <dbReference type="EC" id="5.6.2.4"/>
    </reaction>
</comment>